<dbReference type="GO" id="GO:0005576">
    <property type="term" value="C:extracellular region"/>
    <property type="evidence" value="ECO:0007669"/>
    <property type="project" value="UniProtKB-ARBA"/>
</dbReference>
<evidence type="ECO:0000313" key="25">
    <source>
        <dbReference type="Ensembl" id="ENSAPLP00020018126.1"/>
    </source>
</evidence>
<evidence type="ECO:0000256" key="7">
    <source>
        <dbReference type="ARBA" id="ARBA00022869"/>
    </source>
</evidence>
<dbReference type="GO" id="GO:0030155">
    <property type="term" value="P:regulation of cell adhesion"/>
    <property type="evidence" value="ECO:0007669"/>
    <property type="project" value="InterPro"/>
</dbReference>
<keyword evidence="8" id="KW-0130">Cell adhesion</keyword>
<evidence type="ECO:0000259" key="23">
    <source>
        <dbReference type="PROSITE" id="PS50025"/>
    </source>
</evidence>
<dbReference type="PROSITE" id="PS01248">
    <property type="entry name" value="EGF_LAM_1"/>
    <property type="match status" value="1"/>
</dbReference>
<evidence type="ECO:0000256" key="20">
    <source>
        <dbReference type="SAM" id="Coils"/>
    </source>
</evidence>
<evidence type="ECO:0000256" key="22">
    <source>
        <dbReference type="SAM" id="Phobius"/>
    </source>
</evidence>
<evidence type="ECO:0000256" key="11">
    <source>
        <dbReference type="ARBA" id="ARBA00023157"/>
    </source>
</evidence>
<keyword evidence="22" id="KW-0812">Transmembrane</keyword>
<dbReference type="Ensembl" id="ENSAPLT00020019601.1">
    <property type="protein sequence ID" value="ENSAPLP00020018126.1"/>
    <property type="gene ID" value="ENSAPLG00020008997.1"/>
</dbReference>
<evidence type="ECO:0000256" key="12">
    <source>
        <dbReference type="ARBA" id="ARBA00023180"/>
    </source>
</evidence>
<dbReference type="GO" id="GO:0007155">
    <property type="term" value="P:cell adhesion"/>
    <property type="evidence" value="ECO:0007669"/>
    <property type="project" value="UniProtKB-KW"/>
</dbReference>
<dbReference type="FunFam" id="2.60.120.200:FF:000053">
    <property type="entry name" value="Laminin subunit alpha 4"/>
    <property type="match status" value="1"/>
</dbReference>
<sequence>SSVVCVWSAVIGLWSVLMGDLMIVVLTFPCLVLSPGCQEGFYRTTFGKCSPCNCNGNANRCLDGSGICVGCQRNTTGEHCDQCPDGFIGDVVRGVPTFCQPCPCPLPGTANFADSCYRKNGSVRCVCKENYAGPNCERCAPGYYGNPLLIGSTCKKCDCSGNSDPNLIFEDCDEVTGQCRNCLRNTTGFNCERCAPGYYGDARFAKNCTECNCGGRMCDSQTGECLADSPVVSTGTDCPTISCDKCIWDLTDDIQLAVLAIDESKTTLLSISTGVAAQKRLNDLNLTATYLQVQTVVMFHFFNLISLYEFPLHLLKFQFLPSLKKLSSWHAGLTICSFFPTEISSKMKYYAIQQELSPEEIAQKLSVAEEMLKEIKRPEEEDAAEDLLQRVEEFHERYNDTRSLVSDVKEQFHEYDMKLSDLEETVNQAFDYVIQTEDMNQENTANLQEHEKQHEKIKEQVDEVNGILLSATTTLAGPQKINSELSEVIKNVSGFYAEIDGAKKELQEKIANLSLFDDDLVEKAMHHAHNLRGLADELDRNLHGVDTNGLVQRAINASNVYENIASYIEEANKAALLALNTTNRVNDAAVGIDTQVIYHKGKSEELLNRAMQLQQTADYSNDLTVADTSRHVNGTLARMNALRGQLMRAITKMQSAEPGLEARQRLEQAKQKTAQAESTTTTVNQATTPMDENVRLWSQNMQDFQHSSAAYKSAMHSAGDAVQKLEEVFPQLLNKLHTVEQKAPANNISSSIRRIRELIAQTRSVASKVQVSMTFGGQSAVEVNPKINVEELKSFTSMSLYIKLQKDNPQLAASPDRFILYLGSKNVKNYMGLAIKNDNLVYIYNLGGQDVEIPLDSKPVSTWPSYFSIIKIERIGRHGKILLTVPSLSSTAEEKFIKTGETLGPGSLLNLEPENTVFYVGGVPSDFKLPPSLDLPGFIGCLELATLNDDVISLYNFRNVYNIDTTTSPPCARNKLAFTQSRAVSYFFDGSGYAVARNIERRGRFSQVTRFDIEVRTPTDNGLILLMVNGSMFFSLEMHNGFLYLRYDFGFSTGPMLLEDSMKKAQINDAKFHEISIIYHNSKKMILVVDRRHIKSVDNERTAMPFTDIYIGGAPAEILQSSISSHLAGSIGFKGCMKGFQFQKKDFNLLEEPGTLGISYGCPEDSLMSRKAYFNGESFIASSQKVSLLSEFEGGFNFRTLQPNGLLFYYSEGSEVLSISMDRGAVVLNASGIKIQSPDRNYNDGKTHFIITSVTPERYELSVDDKKQSKKNPAKDRAGKSPDSIKKFYFGGSPLKTQQANFTGCISNAYFTRLDQEVEVEDFQRYSEKVQTSFYGCPVESPPVALLHKKGKNSSKAKGNRNKKVGRDKDKISQPSTGLKKMYQEVNMQKDPQCQLPMNPKATENAYQFGGTANSRQEFDHIPKDLTQFSISLKTLSSHGMIFYVSDQKETNFMALFVAHGRLIFMFNAGHQKIRIKSQEKYNDGLWHNVIFIRGKNIGRLIIDGLRVLEEPFSGNTNTWQVTEPLYIGGVAPGKAVKNIQINSVYSFSGCLSNLQLNGRSITSASQTFSVTPCFEGPSEAGTYFSSEGGYVVLDESFSLGLKFEVVFEIRPRSSSGILLHGHSVNGEYLNMHMRNGQVTVKLNNGIRDFSTSVTLKQSLCDGRWHRIAVIRDANVVQLDVDSEVNHVVGPLNPKAIDHREPVFIGGVPESLLTSSLTTRNSFIGCIRNFMIDEKPVSFSKAALVSGAVSINSCPAA</sequence>
<comment type="caution">
    <text evidence="19">Lacks conserved residue(s) required for the propagation of feature annotation.</text>
</comment>
<feature type="disulfide bond" evidence="19">
    <location>
        <begin position="194"/>
        <end position="208"/>
    </location>
</feature>
<dbReference type="FunFam" id="2.10.25.10:FF:000491">
    <property type="entry name" value="Laminin subunit alpha 4"/>
    <property type="match status" value="1"/>
</dbReference>
<dbReference type="GO" id="GO:0005102">
    <property type="term" value="F:signaling receptor binding"/>
    <property type="evidence" value="ECO:0007669"/>
    <property type="project" value="InterPro"/>
</dbReference>
<dbReference type="InterPro" id="IPR013320">
    <property type="entry name" value="ConA-like_dom_sf"/>
</dbReference>
<evidence type="ECO:0000256" key="18">
    <source>
        <dbReference type="ARBA" id="ARBA00082518"/>
    </source>
</evidence>
<dbReference type="Pfam" id="PF00053">
    <property type="entry name" value="EGF_laminin"/>
    <property type="match status" value="2"/>
</dbReference>
<dbReference type="PANTHER" id="PTHR15036">
    <property type="entry name" value="PIKACHURIN-LIKE PROTEIN"/>
    <property type="match status" value="1"/>
</dbReference>
<dbReference type="SMART" id="SM00181">
    <property type="entry name" value="EGF"/>
    <property type="match status" value="3"/>
</dbReference>
<reference evidence="25" key="2">
    <citation type="submission" date="2025-08" db="UniProtKB">
        <authorList>
            <consortium name="Ensembl"/>
        </authorList>
    </citation>
    <scope>IDENTIFICATION</scope>
</reference>
<dbReference type="InterPro" id="IPR009254">
    <property type="entry name" value="Laminin_aI"/>
</dbReference>
<feature type="region of interest" description="Disordered" evidence="21">
    <location>
        <begin position="1261"/>
        <end position="1283"/>
    </location>
</feature>
<dbReference type="SUPFAM" id="SSF49899">
    <property type="entry name" value="Concanavalin A-like lectins/glucanases"/>
    <property type="match status" value="5"/>
</dbReference>
<dbReference type="GO" id="GO:0045995">
    <property type="term" value="P:regulation of embryonic development"/>
    <property type="evidence" value="ECO:0007669"/>
    <property type="project" value="InterPro"/>
</dbReference>
<evidence type="ECO:0000313" key="26">
    <source>
        <dbReference type="Proteomes" id="UP000694400"/>
    </source>
</evidence>
<dbReference type="FunFam" id="2.10.25.10:FF:000051">
    <property type="entry name" value="Laminin subunit alpha 4"/>
    <property type="match status" value="1"/>
</dbReference>
<dbReference type="Gene3D" id="2.10.25.10">
    <property type="entry name" value="Laminin"/>
    <property type="match status" value="3"/>
</dbReference>
<feature type="domain" description="Laminin EGF-like" evidence="24">
    <location>
        <begin position="52"/>
        <end position="101"/>
    </location>
</feature>
<dbReference type="Gene3D" id="2.60.120.200">
    <property type="match status" value="5"/>
</dbReference>
<organism evidence="25 26">
    <name type="scientific">Anas platyrhynchos</name>
    <name type="common">Mallard</name>
    <name type="synonym">Anas boschas</name>
    <dbReference type="NCBI Taxonomy" id="8839"/>
    <lineage>
        <taxon>Eukaryota</taxon>
        <taxon>Metazoa</taxon>
        <taxon>Chordata</taxon>
        <taxon>Craniata</taxon>
        <taxon>Vertebrata</taxon>
        <taxon>Euteleostomi</taxon>
        <taxon>Archelosauria</taxon>
        <taxon>Archosauria</taxon>
        <taxon>Dinosauria</taxon>
        <taxon>Saurischia</taxon>
        <taxon>Theropoda</taxon>
        <taxon>Coelurosauria</taxon>
        <taxon>Aves</taxon>
        <taxon>Neognathae</taxon>
        <taxon>Galloanserae</taxon>
        <taxon>Anseriformes</taxon>
        <taxon>Anatidae</taxon>
        <taxon>Anatinae</taxon>
        <taxon>Anas</taxon>
    </lineage>
</organism>
<reference evidence="25" key="3">
    <citation type="submission" date="2025-09" db="UniProtKB">
        <authorList>
            <consortium name="Ensembl"/>
        </authorList>
    </citation>
    <scope>IDENTIFICATION</scope>
</reference>
<keyword evidence="10 20" id="KW-0175">Coiled coil</keyword>
<dbReference type="Pfam" id="PF06008">
    <property type="entry name" value="Laminin_I"/>
    <property type="match status" value="1"/>
</dbReference>
<proteinExistence type="predicted"/>
<dbReference type="InterPro" id="IPR001791">
    <property type="entry name" value="Laminin_G"/>
</dbReference>
<evidence type="ECO:0000259" key="24">
    <source>
        <dbReference type="PROSITE" id="PS50027"/>
    </source>
</evidence>
<dbReference type="Proteomes" id="UP000694400">
    <property type="component" value="Chromosome 3"/>
</dbReference>
<evidence type="ECO:0000256" key="17">
    <source>
        <dbReference type="ARBA" id="ARBA00080104"/>
    </source>
</evidence>
<dbReference type="CDD" id="cd00110">
    <property type="entry name" value="LamG"/>
    <property type="match status" value="5"/>
</dbReference>
<dbReference type="InterPro" id="IPR056863">
    <property type="entry name" value="LMN_ATRN_NET-like_EGF"/>
</dbReference>
<accession>A0A8B9TAP3</accession>
<dbReference type="GO" id="GO:0016020">
    <property type="term" value="C:membrane"/>
    <property type="evidence" value="ECO:0007669"/>
    <property type="project" value="UniProtKB-SubCell"/>
</dbReference>
<dbReference type="GO" id="GO:0030334">
    <property type="term" value="P:regulation of cell migration"/>
    <property type="evidence" value="ECO:0007669"/>
    <property type="project" value="InterPro"/>
</dbReference>
<comment type="function">
    <text evidence="1">Binding to cells via a high affinity receptor, laminin is thought to mediate the attachment, migration and organization of cells into tissues during embryonic development by interacting with other extracellular matrix components.</text>
</comment>
<comment type="subcellular location">
    <subcellularLocation>
        <location evidence="2">Secreted</location>
        <location evidence="2">Extracellular space</location>
        <location evidence="2">Extracellular matrix</location>
        <location evidence="2">Basement membrane</location>
    </subcellularLocation>
</comment>
<evidence type="ECO:0000256" key="4">
    <source>
        <dbReference type="ARBA" id="ARBA00022530"/>
    </source>
</evidence>
<feature type="domain" description="Laminin G" evidence="23">
    <location>
        <begin position="770"/>
        <end position="971"/>
    </location>
</feature>
<dbReference type="Pfam" id="PF24973">
    <property type="entry name" value="EGF_LMN_ATRN"/>
    <property type="match status" value="1"/>
</dbReference>
<dbReference type="SUPFAM" id="SSF57196">
    <property type="entry name" value="EGF/Laminin"/>
    <property type="match status" value="3"/>
</dbReference>
<dbReference type="PANTHER" id="PTHR15036:SF47">
    <property type="entry name" value="LAMININ SUBUNIT ALPHA-4"/>
    <property type="match status" value="1"/>
</dbReference>
<feature type="disulfide bond" evidence="19">
    <location>
        <begin position="182"/>
        <end position="191"/>
    </location>
</feature>
<keyword evidence="22" id="KW-1133">Transmembrane helix</keyword>
<dbReference type="CDD" id="cd00055">
    <property type="entry name" value="EGF_Lam"/>
    <property type="match status" value="3"/>
</dbReference>
<feature type="region of interest" description="Disordered" evidence="21">
    <location>
        <begin position="1349"/>
        <end position="1378"/>
    </location>
</feature>
<evidence type="ECO:0000256" key="14">
    <source>
        <dbReference type="ARBA" id="ARBA00062601"/>
    </source>
</evidence>
<dbReference type="Pfam" id="PF02210">
    <property type="entry name" value="Laminin_G_2"/>
    <property type="match status" value="5"/>
</dbReference>
<keyword evidence="11 19" id="KW-1015">Disulfide bond</keyword>
<feature type="domain" description="Laminin G" evidence="23">
    <location>
        <begin position="1581"/>
        <end position="1754"/>
    </location>
</feature>
<feature type="disulfide bond" evidence="19">
    <location>
        <begin position="127"/>
        <end position="136"/>
    </location>
</feature>
<dbReference type="InterPro" id="IPR010307">
    <property type="entry name" value="Laminin_dom_II"/>
</dbReference>
<feature type="domain" description="Laminin G" evidence="23">
    <location>
        <begin position="1169"/>
        <end position="1337"/>
    </location>
</feature>
<feature type="domain" description="Laminin G" evidence="23">
    <location>
        <begin position="1406"/>
        <end position="1574"/>
    </location>
</feature>
<dbReference type="GO" id="GO:0005604">
    <property type="term" value="C:basement membrane"/>
    <property type="evidence" value="ECO:0007669"/>
    <property type="project" value="UniProtKB-SubCell"/>
</dbReference>
<dbReference type="PROSITE" id="PS50027">
    <property type="entry name" value="EGF_LAM_2"/>
    <property type="match status" value="3"/>
</dbReference>
<evidence type="ECO:0000256" key="6">
    <source>
        <dbReference type="ARBA" id="ARBA00022737"/>
    </source>
</evidence>
<feature type="domain" description="Laminin EGF-like" evidence="24">
    <location>
        <begin position="102"/>
        <end position="156"/>
    </location>
</feature>
<keyword evidence="12" id="KW-0325">Glycoprotein</keyword>
<dbReference type="SMART" id="SM00282">
    <property type="entry name" value="LamG"/>
    <property type="match status" value="5"/>
</dbReference>
<keyword evidence="9" id="KW-0654">Proteoglycan</keyword>
<evidence type="ECO:0000256" key="16">
    <source>
        <dbReference type="ARBA" id="ARBA00077984"/>
    </source>
</evidence>
<evidence type="ECO:0000256" key="15">
    <source>
        <dbReference type="ARBA" id="ARBA00072601"/>
    </source>
</evidence>
<reference evidence="25" key="1">
    <citation type="submission" date="2019-08" db="EMBL/GenBank/DDBJ databases">
        <title>Three high-quality genomes provides insights into domestication of ducks.</title>
        <authorList>
            <person name="Hou Z.C."/>
            <person name="Zhu F."/>
            <person name="Yin Z.T."/>
            <person name="Zhang F."/>
        </authorList>
    </citation>
    <scope>NUCLEOTIDE SEQUENCE [LARGE SCALE GENOMIC DNA]</scope>
</reference>
<comment type="subunit">
    <text evidence="14">Laminin is a complex glycoprotein, consisting of three different polypeptide chains (alpha, beta, gamma), which are bound to each other by disulfide bonds into a cross-shaped molecule comprising one long and three short arms with globules at each end. Alpha-4 is a subunit of laminin-8 (laminin-411), laminin-9 (laminin-421) and laminin-14 (laminin-423).</text>
</comment>
<dbReference type="Pfam" id="PF06009">
    <property type="entry name" value="Laminin_II"/>
    <property type="match status" value="1"/>
</dbReference>
<protein>
    <recommendedName>
        <fullName evidence="15">Laminin subunit alpha-4</fullName>
    </recommendedName>
    <alternativeName>
        <fullName evidence="18">Laminin-14 subunit alpha</fullName>
    </alternativeName>
    <alternativeName>
        <fullName evidence="17">Laminin-8 subunit alpha</fullName>
    </alternativeName>
    <alternativeName>
        <fullName evidence="16">Laminin-9 subunit alpha</fullName>
    </alternativeName>
</protein>
<dbReference type="FunFam" id="2.60.120.200:FF:000064">
    <property type="entry name" value="Laminin subunit alpha 4"/>
    <property type="match status" value="1"/>
</dbReference>
<keyword evidence="5" id="KW-0732">Signal</keyword>
<evidence type="ECO:0000256" key="19">
    <source>
        <dbReference type="PROSITE-ProRule" id="PRU00460"/>
    </source>
</evidence>
<dbReference type="InterPro" id="IPR002049">
    <property type="entry name" value="LE_dom"/>
</dbReference>
<evidence type="ECO:0000256" key="5">
    <source>
        <dbReference type="ARBA" id="ARBA00022729"/>
    </source>
</evidence>
<keyword evidence="3" id="KW-0964">Secreted</keyword>
<feature type="disulfide bond" evidence="19">
    <location>
        <begin position="71"/>
        <end position="80"/>
    </location>
</feature>
<evidence type="ECO:0000256" key="10">
    <source>
        <dbReference type="ARBA" id="ARBA00023054"/>
    </source>
</evidence>
<evidence type="ECO:0000256" key="3">
    <source>
        <dbReference type="ARBA" id="ARBA00022525"/>
    </source>
</evidence>
<dbReference type="InterPro" id="IPR050372">
    <property type="entry name" value="Neurexin-related_CASP"/>
</dbReference>
<feature type="coiled-coil region" evidence="20">
    <location>
        <begin position="405"/>
        <end position="467"/>
    </location>
</feature>
<dbReference type="PROSITE" id="PS50025">
    <property type="entry name" value="LAM_G_DOMAIN"/>
    <property type="match status" value="5"/>
</dbReference>
<evidence type="ECO:0000256" key="21">
    <source>
        <dbReference type="SAM" id="MobiDB-lite"/>
    </source>
</evidence>
<feature type="transmembrane region" description="Helical" evidence="22">
    <location>
        <begin position="6"/>
        <end position="33"/>
    </location>
</feature>
<evidence type="ECO:0000256" key="1">
    <source>
        <dbReference type="ARBA" id="ARBA00002418"/>
    </source>
</evidence>
<keyword evidence="6" id="KW-0677">Repeat</keyword>
<evidence type="ECO:0000256" key="8">
    <source>
        <dbReference type="ARBA" id="ARBA00022889"/>
    </source>
</evidence>
<keyword evidence="4" id="KW-0272">Extracellular matrix</keyword>
<dbReference type="FunFam" id="2.60.120.200:FF:000066">
    <property type="entry name" value="Laminin subunit alpha 4"/>
    <property type="match status" value="1"/>
</dbReference>
<keyword evidence="22" id="KW-0472">Membrane</keyword>
<keyword evidence="13 19" id="KW-0424">Laminin EGF-like domain</keyword>
<dbReference type="InterPro" id="IPR000742">
    <property type="entry name" value="EGF"/>
</dbReference>
<feature type="compositionally biased region" description="Basic residues" evidence="21">
    <location>
        <begin position="1349"/>
        <end position="1364"/>
    </location>
</feature>
<keyword evidence="7" id="KW-0084">Basement membrane</keyword>
<dbReference type="FunFam" id="2.60.120.200:FF:000058">
    <property type="entry name" value="Laminin subunit alpha 4"/>
    <property type="match status" value="1"/>
</dbReference>
<name>A0A8B9TAP3_ANAPL</name>
<dbReference type="SMART" id="SM00180">
    <property type="entry name" value="EGF_Lam"/>
    <property type="match status" value="3"/>
</dbReference>
<evidence type="ECO:0000256" key="13">
    <source>
        <dbReference type="ARBA" id="ARBA00023292"/>
    </source>
</evidence>
<dbReference type="FunFam" id="2.60.120.200:FF:000087">
    <property type="entry name" value="Laminin subunit alpha 4"/>
    <property type="match status" value="1"/>
</dbReference>
<evidence type="ECO:0000256" key="2">
    <source>
        <dbReference type="ARBA" id="ARBA00004302"/>
    </source>
</evidence>
<feature type="domain" description="Laminin G" evidence="23">
    <location>
        <begin position="983"/>
        <end position="1162"/>
    </location>
</feature>
<dbReference type="FunFam" id="2.10.25.10:FF:000569">
    <property type="entry name" value="Laminin subunit alpha 4"/>
    <property type="match status" value="1"/>
</dbReference>
<feature type="domain" description="Laminin EGF-like" evidence="24">
    <location>
        <begin position="157"/>
        <end position="210"/>
    </location>
</feature>
<evidence type="ECO:0000256" key="9">
    <source>
        <dbReference type="ARBA" id="ARBA00022974"/>
    </source>
</evidence>